<keyword evidence="2 4" id="KW-0378">Hydrolase</keyword>
<evidence type="ECO:0000256" key="2">
    <source>
        <dbReference type="ARBA" id="ARBA00022801"/>
    </source>
</evidence>
<reference evidence="4" key="1">
    <citation type="submission" date="2019-08" db="EMBL/GenBank/DDBJ databases">
        <authorList>
            <person name="Kucharzyk K."/>
            <person name="Murdoch R.W."/>
            <person name="Higgins S."/>
            <person name="Loffler F."/>
        </authorList>
    </citation>
    <scope>NUCLEOTIDE SEQUENCE</scope>
</reference>
<sequence length="290" mass="32505">MRESFLELDQGKIWHSVYGEEGLGTPILVIHGGPGFLSMPQVVSDLAENRPVYFYDQLGCGRSDRAPNTSYYTVDRYVEELAEVRRRLGLTSVYLMGFSWGTALACSYALRKGLTGIAGLILCGPYLSTARWDRDQRANIAGMPEATRKAIEQGEQSGDFGDGYQSAMMDYYTRHVCRLSPWPDFLQDAFGKLNPEVYNTMWGVSEFTISGTLRDLDLVPSLKRLSAPVLLVCGDNDEADPRTVKEYQLAFPNARMAVVPGASHLHHIEQPDIFLLIIENFLEATDMRMK</sequence>
<comment type="caution">
    <text evidence="4">The sequence shown here is derived from an EMBL/GenBank/DDBJ whole genome shotgun (WGS) entry which is preliminary data.</text>
</comment>
<dbReference type="EC" id="3.4.11.5" evidence="4"/>
<protein>
    <submittedName>
        <fullName evidence="4">Proline iminopeptidase</fullName>
        <ecNumber evidence="4">3.4.11.5</ecNumber>
    </submittedName>
</protein>
<dbReference type="SUPFAM" id="SSF53474">
    <property type="entry name" value="alpha/beta-Hydrolases"/>
    <property type="match status" value="1"/>
</dbReference>
<keyword evidence="4" id="KW-0645">Protease</keyword>
<dbReference type="PANTHER" id="PTHR43798">
    <property type="entry name" value="MONOACYLGLYCEROL LIPASE"/>
    <property type="match status" value="1"/>
</dbReference>
<dbReference type="InterPro" id="IPR005945">
    <property type="entry name" value="Pro_imino_pep"/>
</dbReference>
<evidence type="ECO:0000256" key="1">
    <source>
        <dbReference type="ARBA" id="ARBA00010088"/>
    </source>
</evidence>
<dbReference type="GO" id="GO:0004177">
    <property type="term" value="F:aminopeptidase activity"/>
    <property type="evidence" value="ECO:0007669"/>
    <property type="project" value="UniProtKB-KW"/>
</dbReference>
<feature type="domain" description="AB hydrolase-1" evidence="3">
    <location>
        <begin position="26"/>
        <end position="270"/>
    </location>
</feature>
<dbReference type="GO" id="GO:0006508">
    <property type="term" value="P:proteolysis"/>
    <property type="evidence" value="ECO:0007669"/>
    <property type="project" value="InterPro"/>
</dbReference>
<dbReference type="PANTHER" id="PTHR43798:SF31">
    <property type="entry name" value="AB HYDROLASE SUPERFAMILY PROTEIN YCLE"/>
    <property type="match status" value="1"/>
</dbReference>
<gene>
    <name evidence="4" type="primary">pip_1</name>
    <name evidence="4" type="ORF">SDC9_16427</name>
</gene>
<keyword evidence="4" id="KW-0031">Aminopeptidase</keyword>
<dbReference type="GO" id="GO:0016020">
    <property type="term" value="C:membrane"/>
    <property type="evidence" value="ECO:0007669"/>
    <property type="project" value="TreeGrafter"/>
</dbReference>
<dbReference type="NCBIfam" id="TIGR01250">
    <property type="entry name" value="pro_imino_pep_2"/>
    <property type="match status" value="1"/>
</dbReference>
<dbReference type="InterPro" id="IPR002410">
    <property type="entry name" value="Peptidase_S33"/>
</dbReference>
<dbReference type="InterPro" id="IPR050266">
    <property type="entry name" value="AB_hydrolase_sf"/>
</dbReference>
<comment type="similarity">
    <text evidence="1">Belongs to the peptidase S33 family.</text>
</comment>
<evidence type="ECO:0000313" key="4">
    <source>
        <dbReference type="EMBL" id="MPL70668.1"/>
    </source>
</evidence>
<name>A0A644TUK3_9ZZZZ</name>
<dbReference type="AlphaFoldDB" id="A0A644TUK3"/>
<accession>A0A644TUK3</accession>
<proteinExistence type="inferred from homology"/>
<dbReference type="PIRSF" id="PIRSF005539">
    <property type="entry name" value="Pept_S33_TRI_F1"/>
    <property type="match status" value="1"/>
</dbReference>
<dbReference type="EMBL" id="VSSQ01000054">
    <property type="protein sequence ID" value="MPL70668.1"/>
    <property type="molecule type" value="Genomic_DNA"/>
</dbReference>
<organism evidence="4">
    <name type="scientific">bioreactor metagenome</name>
    <dbReference type="NCBI Taxonomy" id="1076179"/>
    <lineage>
        <taxon>unclassified sequences</taxon>
        <taxon>metagenomes</taxon>
        <taxon>ecological metagenomes</taxon>
    </lineage>
</organism>
<dbReference type="InterPro" id="IPR029058">
    <property type="entry name" value="AB_hydrolase_fold"/>
</dbReference>
<evidence type="ECO:0000259" key="3">
    <source>
        <dbReference type="Pfam" id="PF00561"/>
    </source>
</evidence>
<dbReference type="Pfam" id="PF00561">
    <property type="entry name" value="Abhydrolase_1"/>
    <property type="match status" value="1"/>
</dbReference>
<dbReference type="InterPro" id="IPR000073">
    <property type="entry name" value="AB_hydrolase_1"/>
</dbReference>
<dbReference type="PRINTS" id="PR00793">
    <property type="entry name" value="PROAMNOPTASE"/>
</dbReference>
<dbReference type="Gene3D" id="3.40.50.1820">
    <property type="entry name" value="alpha/beta hydrolase"/>
    <property type="match status" value="1"/>
</dbReference>